<organism evidence="1">
    <name type="scientific">freshwater metagenome</name>
    <dbReference type="NCBI Taxonomy" id="449393"/>
    <lineage>
        <taxon>unclassified sequences</taxon>
        <taxon>metagenomes</taxon>
        <taxon>ecological metagenomes</taxon>
    </lineage>
</organism>
<reference evidence="1" key="1">
    <citation type="submission" date="2020-05" db="EMBL/GenBank/DDBJ databases">
        <authorList>
            <person name="Chiriac C."/>
            <person name="Salcher M."/>
            <person name="Ghai R."/>
            <person name="Kavagutti S V."/>
        </authorList>
    </citation>
    <scope>NUCLEOTIDE SEQUENCE</scope>
</reference>
<dbReference type="InterPro" id="IPR014942">
    <property type="entry name" value="AbiEii"/>
</dbReference>
<accession>A0A6J7P400</accession>
<gene>
    <name evidence="1" type="ORF">UFOPK3914_02033</name>
</gene>
<protein>
    <submittedName>
        <fullName evidence="1">Unannotated protein</fullName>
    </submittedName>
</protein>
<evidence type="ECO:0000313" key="1">
    <source>
        <dbReference type="EMBL" id="CAB4999215.1"/>
    </source>
</evidence>
<dbReference type="EMBL" id="CAFBOG010000279">
    <property type="protein sequence ID" value="CAB4999215.1"/>
    <property type="molecule type" value="Genomic_DNA"/>
</dbReference>
<name>A0A6J7P400_9ZZZZ</name>
<dbReference type="AlphaFoldDB" id="A0A6J7P400"/>
<sequence>MSGDVALVDSGDEAVSRLVRTASTLFATPDFKPTALVGGLAVTIRLATVHRATNDVDTVSEGDGPRNLALQYLSDAGAAASNRIEINGVNVDILATWPLPPSMDELPDGDLDRLFVLGHRWALDSATPVAVDVLSADGFTVAESGLLIVATTPALLACKLHAIADRRGPATPKRESDALDVVRLIGDLIRSDQQIDSLVAAPFDLAELVTTQVERWFIDEALRTARLAGAATAGTERFDPGDLSTLGRLLINRLASP</sequence>
<proteinExistence type="predicted"/>
<dbReference type="Pfam" id="PF08843">
    <property type="entry name" value="AbiEii"/>
    <property type="match status" value="1"/>
</dbReference>